<organism evidence="1 2">
    <name type="scientific">Streptococcus ratti FA-1 = DSM 20564</name>
    <dbReference type="NCBI Taxonomy" id="699248"/>
    <lineage>
        <taxon>Bacteria</taxon>
        <taxon>Bacillati</taxon>
        <taxon>Bacillota</taxon>
        <taxon>Bacilli</taxon>
        <taxon>Lactobacillales</taxon>
        <taxon>Streptococcaceae</taxon>
        <taxon>Streptococcus</taxon>
    </lineage>
</organism>
<comment type="caution">
    <text evidence="1">The sequence shown here is derived from an EMBL/GenBank/DDBJ whole genome shotgun (WGS) entry which is preliminary data.</text>
</comment>
<dbReference type="Proteomes" id="UP000007815">
    <property type="component" value="Unassembled WGS sequence"/>
</dbReference>
<evidence type="ECO:0000313" key="2">
    <source>
        <dbReference type="Proteomes" id="UP000007815"/>
    </source>
</evidence>
<reference evidence="1 2" key="1">
    <citation type="submission" date="2009-12" db="EMBL/GenBank/DDBJ databases">
        <authorList>
            <person name="Lefebure T."/>
            <person name="Cornejo O.E."/>
            <person name="Pavinski Bitar P.D."/>
            <person name="Lang P."/>
            <person name="Stanhope M.J."/>
        </authorList>
    </citation>
    <scope>NUCLEOTIDE SEQUENCE [LARGE SCALE GENOMIC DNA]</scope>
    <source>
        <strain evidence="1 2">FA-1</strain>
    </source>
</reference>
<protein>
    <submittedName>
        <fullName evidence="1">UDP-glucose 4-epimerase</fullName>
    </submittedName>
</protein>
<sequence length="52" mass="5629">MKNTVTGFSNLQTLEAARKVTGKEISAKKADRRLGDPDILIASSEKARKILG</sequence>
<evidence type="ECO:0000313" key="1">
    <source>
        <dbReference type="EMBL" id="EJN94187.1"/>
    </source>
</evidence>
<dbReference type="Gene3D" id="3.90.25.10">
    <property type="entry name" value="UDP-galactose 4-epimerase, domain 1"/>
    <property type="match status" value="1"/>
</dbReference>
<name>A0ABN0GUS2_STRRT</name>
<accession>A0ABN0GUS2</accession>
<proteinExistence type="predicted"/>
<gene>
    <name evidence="1" type="ORF">SRA_06616</name>
</gene>
<dbReference type="EMBL" id="AJTZ01000005">
    <property type="protein sequence ID" value="EJN94187.1"/>
    <property type="molecule type" value="Genomic_DNA"/>
</dbReference>
<keyword evidence="2" id="KW-1185">Reference proteome</keyword>